<protein>
    <submittedName>
        <fullName evidence="2">Uncharacterized protein</fullName>
    </submittedName>
</protein>
<feature type="region of interest" description="Disordered" evidence="1">
    <location>
        <begin position="1"/>
        <end position="34"/>
    </location>
</feature>
<keyword evidence="3" id="KW-1185">Reference proteome</keyword>
<comment type="caution">
    <text evidence="2">The sequence shown here is derived from an EMBL/GenBank/DDBJ whole genome shotgun (WGS) entry which is preliminary data.</text>
</comment>
<evidence type="ECO:0000313" key="2">
    <source>
        <dbReference type="EMBL" id="KAE8660069.1"/>
    </source>
</evidence>
<evidence type="ECO:0000313" key="3">
    <source>
        <dbReference type="Proteomes" id="UP000436088"/>
    </source>
</evidence>
<proteinExistence type="predicted"/>
<organism evidence="2 3">
    <name type="scientific">Hibiscus syriacus</name>
    <name type="common">Rose of Sharon</name>
    <dbReference type="NCBI Taxonomy" id="106335"/>
    <lineage>
        <taxon>Eukaryota</taxon>
        <taxon>Viridiplantae</taxon>
        <taxon>Streptophyta</taxon>
        <taxon>Embryophyta</taxon>
        <taxon>Tracheophyta</taxon>
        <taxon>Spermatophyta</taxon>
        <taxon>Magnoliopsida</taxon>
        <taxon>eudicotyledons</taxon>
        <taxon>Gunneridae</taxon>
        <taxon>Pentapetalae</taxon>
        <taxon>rosids</taxon>
        <taxon>malvids</taxon>
        <taxon>Malvales</taxon>
        <taxon>Malvaceae</taxon>
        <taxon>Malvoideae</taxon>
        <taxon>Hibiscus</taxon>
    </lineage>
</organism>
<sequence length="106" mass="11816">MKLTVLRSSVHNKESLANGTSDEESAEISRPETVQECKAMGSKVSDLEATVGIENQRRFHVQKLFRVGEKYEECKAMGSKVSDLEATVGTENRGLDYKSSFPCEDR</sequence>
<dbReference type="AlphaFoldDB" id="A0A6A2XNW2"/>
<gene>
    <name evidence="2" type="ORF">F3Y22_tig00116958pilonHSYRG00021</name>
</gene>
<dbReference type="Proteomes" id="UP000436088">
    <property type="component" value="Unassembled WGS sequence"/>
</dbReference>
<evidence type="ECO:0000256" key="1">
    <source>
        <dbReference type="SAM" id="MobiDB-lite"/>
    </source>
</evidence>
<reference evidence="2" key="1">
    <citation type="submission" date="2019-09" db="EMBL/GenBank/DDBJ databases">
        <title>Draft genome information of white flower Hibiscus syriacus.</title>
        <authorList>
            <person name="Kim Y.-M."/>
        </authorList>
    </citation>
    <scope>NUCLEOTIDE SEQUENCE [LARGE SCALE GENOMIC DNA]</scope>
    <source>
        <strain evidence="2">YM2019G1</strain>
    </source>
</reference>
<name>A0A6A2XNW2_HIBSY</name>
<dbReference type="EMBL" id="VEPZ02001733">
    <property type="protein sequence ID" value="KAE8660069.1"/>
    <property type="molecule type" value="Genomic_DNA"/>
</dbReference>
<accession>A0A6A2XNW2</accession>